<reference evidence="10" key="1">
    <citation type="submission" date="2022-06" db="EMBL/GenBank/DDBJ databases">
        <title>Genomic Encyclopedia of Archaeal and Bacterial Type Strains, Phase II (KMG-II): from individual species to whole genera.</title>
        <authorList>
            <person name="Goeker M."/>
        </authorList>
    </citation>
    <scope>NUCLEOTIDE SEQUENCE</scope>
    <source>
        <strain evidence="10">DSM 43935</strain>
    </source>
</reference>
<feature type="binding site" evidence="7">
    <location>
        <position position="47"/>
    </location>
    <ligand>
        <name>ATP</name>
        <dbReference type="ChEBI" id="CHEBI:30616"/>
    </ligand>
</feature>
<evidence type="ECO:0000256" key="5">
    <source>
        <dbReference type="ARBA" id="ARBA00022777"/>
    </source>
</evidence>
<keyword evidence="3" id="KW-0808">Transferase</keyword>
<dbReference type="Pfam" id="PF00069">
    <property type="entry name" value="Pkinase"/>
    <property type="match status" value="1"/>
</dbReference>
<dbReference type="RefSeq" id="WP_253778522.1">
    <property type="nucleotide sequence ID" value="NZ_JAMTCK010000019.1"/>
</dbReference>
<comment type="caution">
    <text evidence="10">The sequence shown here is derived from an EMBL/GenBank/DDBJ whole genome shotgun (WGS) entry which is preliminary data.</text>
</comment>
<dbReference type="PROSITE" id="PS00107">
    <property type="entry name" value="PROTEIN_KINASE_ATP"/>
    <property type="match status" value="1"/>
</dbReference>
<evidence type="ECO:0000256" key="1">
    <source>
        <dbReference type="ARBA" id="ARBA00012513"/>
    </source>
</evidence>
<keyword evidence="2 10" id="KW-0723">Serine/threonine-protein kinase</keyword>
<evidence type="ECO:0000313" key="10">
    <source>
        <dbReference type="EMBL" id="MCP2169586.1"/>
    </source>
</evidence>
<evidence type="ECO:0000256" key="6">
    <source>
        <dbReference type="ARBA" id="ARBA00022840"/>
    </source>
</evidence>
<dbReference type="EMBL" id="JAMTCK010000019">
    <property type="protein sequence ID" value="MCP2169586.1"/>
    <property type="molecule type" value="Genomic_DNA"/>
</dbReference>
<dbReference type="PROSITE" id="PS50011">
    <property type="entry name" value="PROTEIN_KINASE_DOM"/>
    <property type="match status" value="1"/>
</dbReference>
<keyword evidence="4 7" id="KW-0547">Nucleotide-binding</keyword>
<dbReference type="Gene3D" id="3.30.200.20">
    <property type="entry name" value="Phosphorylase Kinase, domain 1"/>
    <property type="match status" value="1"/>
</dbReference>
<dbReference type="PANTHER" id="PTHR43289">
    <property type="entry name" value="MITOGEN-ACTIVATED PROTEIN KINASE KINASE KINASE 20-RELATED"/>
    <property type="match status" value="1"/>
</dbReference>
<keyword evidence="8" id="KW-0812">Transmembrane</keyword>
<proteinExistence type="predicted"/>
<dbReference type="GO" id="GO:0005524">
    <property type="term" value="F:ATP binding"/>
    <property type="evidence" value="ECO:0007669"/>
    <property type="project" value="UniProtKB-UniRule"/>
</dbReference>
<gene>
    <name evidence="10" type="ORF">LX83_006472</name>
</gene>
<organism evidence="10 11">
    <name type="scientific">Goodfellowiella coeruleoviolacea</name>
    <dbReference type="NCBI Taxonomy" id="334858"/>
    <lineage>
        <taxon>Bacteria</taxon>
        <taxon>Bacillati</taxon>
        <taxon>Actinomycetota</taxon>
        <taxon>Actinomycetes</taxon>
        <taxon>Pseudonocardiales</taxon>
        <taxon>Pseudonocardiaceae</taxon>
        <taxon>Goodfellowiella</taxon>
    </lineage>
</organism>
<dbReference type="Proteomes" id="UP001206128">
    <property type="component" value="Unassembled WGS sequence"/>
</dbReference>
<dbReference type="PROSITE" id="PS00108">
    <property type="entry name" value="PROTEIN_KINASE_ST"/>
    <property type="match status" value="1"/>
</dbReference>
<dbReference type="InterPro" id="IPR017441">
    <property type="entry name" value="Protein_kinase_ATP_BS"/>
</dbReference>
<dbReference type="AlphaFoldDB" id="A0AAE3GJY4"/>
<dbReference type="InterPro" id="IPR011009">
    <property type="entry name" value="Kinase-like_dom_sf"/>
</dbReference>
<name>A0AAE3GJY4_9PSEU</name>
<dbReference type="SUPFAM" id="SSF56112">
    <property type="entry name" value="Protein kinase-like (PK-like)"/>
    <property type="match status" value="1"/>
</dbReference>
<dbReference type="Gene3D" id="1.10.510.10">
    <property type="entry name" value="Transferase(Phosphotransferase) domain 1"/>
    <property type="match status" value="1"/>
</dbReference>
<evidence type="ECO:0000256" key="3">
    <source>
        <dbReference type="ARBA" id="ARBA00022679"/>
    </source>
</evidence>
<feature type="transmembrane region" description="Helical" evidence="8">
    <location>
        <begin position="321"/>
        <end position="341"/>
    </location>
</feature>
<keyword evidence="5 10" id="KW-0418">Kinase</keyword>
<dbReference type="InterPro" id="IPR008271">
    <property type="entry name" value="Ser/Thr_kinase_AS"/>
</dbReference>
<dbReference type="PANTHER" id="PTHR43289:SF6">
    <property type="entry name" value="SERINE_THREONINE-PROTEIN KINASE NEKL-3"/>
    <property type="match status" value="1"/>
</dbReference>
<evidence type="ECO:0000256" key="7">
    <source>
        <dbReference type="PROSITE-ProRule" id="PRU10141"/>
    </source>
</evidence>
<evidence type="ECO:0000256" key="2">
    <source>
        <dbReference type="ARBA" id="ARBA00022527"/>
    </source>
</evidence>
<dbReference type="EC" id="2.7.11.1" evidence="1"/>
<dbReference type="CDD" id="cd14014">
    <property type="entry name" value="STKc_PknB_like"/>
    <property type="match status" value="1"/>
</dbReference>
<keyword evidence="11" id="KW-1185">Reference proteome</keyword>
<keyword evidence="8" id="KW-1133">Transmembrane helix</keyword>
<evidence type="ECO:0000256" key="8">
    <source>
        <dbReference type="SAM" id="Phobius"/>
    </source>
</evidence>
<evidence type="ECO:0000256" key="4">
    <source>
        <dbReference type="ARBA" id="ARBA00022741"/>
    </source>
</evidence>
<dbReference type="InterPro" id="IPR000719">
    <property type="entry name" value="Prot_kinase_dom"/>
</dbReference>
<dbReference type="SMART" id="SM00220">
    <property type="entry name" value="S_TKc"/>
    <property type="match status" value="1"/>
</dbReference>
<evidence type="ECO:0000313" key="11">
    <source>
        <dbReference type="Proteomes" id="UP001206128"/>
    </source>
</evidence>
<evidence type="ECO:0000259" key="9">
    <source>
        <dbReference type="PROSITE" id="PS50011"/>
    </source>
</evidence>
<sequence>MAEQHEPVIDQRLIAGRYAVLGEIGRGGMGVVWRAQDRVIGRQVAIKELHVPDSLPAAERQVFRERVLREARSTGRLNDPSVITVHDVVAEGGSTYIVMELVEAPSLAEVVRQRGPLAPDQVVEVATQLLSALEVAHAAGIVHRDVKPGNVMVLPNGRVKLADFGIAQAVDDPRLTTSGAIVGSPAFLAPERIQGSEATPASDMWALGATLFCAVEGHVPFERATTAATLHAIVSEVPRLTRCQGPLASVITGLLIAAPEARLTAPQVRALLAQARHHSSALPAGGATPGGHPGQTVHLTHVGAGLGTLPGGVVPRRRVRALPVTLGVLGALLLVAAGVVVDRWALARSTWPAAMTPTLTWGLDGDIADFRVGQSSYDCAFGQVRQGAAFPDNSGVPCDKPHDVEIFSKGATFGDAGRDDKRTGYPGQERLRGYAEGWCALVYQSDQVGGAAKDTEFAYAALVPTEREWNEEYAHSSEDSVEAPEIYCVLWRTDGAKMEASVRPE</sequence>
<keyword evidence="6 7" id="KW-0067">ATP-binding</keyword>
<protein>
    <recommendedName>
        <fullName evidence="1">non-specific serine/threonine protein kinase</fullName>
        <ecNumber evidence="1">2.7.11.1</ecNumber>
    </recommendedName>
</protein>
<accession>A0AAE3GJY4</accession>
<keyword evidence="8" id="KW-0472">Membrane</keyword>
<feature type="domain" description="Protein kinase" evidence="9">
    <location>
        <begin position="18"/>
        <end position="281"/>
    </location>
</feature>
<dbReference type="GO" id="GO:0004674">
    <property type="term" value="F:protein serine/threonine kinase activity"/>
    <property type="evidence" value="ECO:0007669"/>
    <property type="project" value="UniProtKB-KW"/>
</dbReference>